<keyword evidence="3" id="KW-1185">Reference proteome</keyword>
<evidence type="ECO:0000313" key="2">
    <source>
        <dbReference type="EMBL" id="KAL0482411.1"/>
    </source>
</evidence>
<evidence type="ECO:0000256" key="1">
    <source>
        <dbReference type="SAM" id="MobiDB-lite"/>
    </source>
</evidence>
<name>A0AAW2YY41_9EUKA</name>
<sequence length="102" mass="11668">MTQSDNIRSKAMPIAIQESSKDTKKTVKRKEKLLAELDNIRSDNAAIEAMIADEIKKRAALTKSFEEAKKNLIMLQYNLRKTNSKCQRLKKDLHMQKEASSS</sequence>
<dbReference type="EMBL" id="JAOPGA020000847">
    <property type="protein sequence ID" value="KAL0482411.1"/>
    <property type="molecule type" value="Genomic_DNA"/>
</dbReference>
<reference evidence="2 3" key="1">
    <citation type="submission" date="2024-03" db="EMBL/GenBank/DDBJ databases">
        <title>The Acrasis kona genome and developmental transcriptomes reveal deep origins of eukaryotic multicellular pathways.</title>
        <authorList>
            <person name="Sheikh S."/>
            <person name="Fu C.-J."/>
            <person name="Brown M.W."/>
            <person name="Baldauf S.L."/>
        </authorList>
    </citation>
    <scope>NUCLEOTIDE SEQUENCE [LARGE SCALE GENOMIC DNA]</scope>
    <source>
        <strain evidence="2 3">ATCC MYA-3509</strain>
    </source>
</reference>
<accession>A0AAW2YY41</accession>
<organism evidence="2 3">
    <name type="scientific">Acrasis kona</name>
    <dbReference type="NCBI Taxonomy" id="1008807"/>
    <lineage>
        <taxon>Eukaryota</taxon>
        <taxon>Discoba</taxon>
        <taxon>Heterolobosea</taxon>
        <taxon>Tetramitia</taxon>
        <taxon>Eutetramitia</taxon>
        <taxon>Acrasidae</taxon>
        <taxon>Acrasis</taxon>
    </lineage>
</organism>
<protein>
    <submittedName>
        <fullName evidence="2">Apolipoprotein A</fullName>
    </submittedName>
</protein>
<feature type="region of interest" description="Disordered" evidence="1">
    <location>
        <begin position="1"/>
        <end position="27"/>
    </location>
</feature>
<gene>
    <name evidence="2" type="ORF">AKO1_013053</name>
</gene>
<evidence type="ECO:0000313" key="3">
    <source>
        <dbReference type="Proteomes" id="UP001431209"/>
    </source>
</evidence>
<proteinExistence type="predicted"/>
<dbReference type="Proteomes" id="UP001431209">
    <property type="component" value="Unassembled WGS sequence"/>
</dbReference>
<comment type="caution">
    <text evidence="2">The sequence shown here is derived from an EMBL/GenBank/DDBJ whole genome shotgun (WGS) entry which is preliminary data.</text>
</comment>
<dbReference type="AlphaFoldDB" id="A0AAW2YY41"/>